<protein>
    <submittedName>
        <fullName evidence="1">Uncharacterized protein</fullName>
    </submittedName>
</protein>
<accession>A0A0T6BNL3</accession>
<proteinExistence type="predicted"/>
<sequence length="61" mass="7436">MKAMKNVCLMAGRLYCVWRLLYVKNDFDRIKELLILTMLRFKTEKYLKNFGRKADKVELFE</sequence>
<gene>
    <name evidence="1" type="ORF">AB447_220110</name>
</gene>
<name>A0A0T6BNL3_9BACI</name>
<dbReference type="AlphaFoldDB" id="A0A0T6BNL3"/>
<reference evidence="1 2" key="1">
    <citation type="journal article" date="2015" name="Int. J. Syst. Evol. Microbiol.">
        <title>Bacillus glycinifermentans sp. nov., isolated from fermented soybean paste.</title>
        <authorList>
            <person name="Kim S.J."/>
            <person name="Dunlap C.A."/>
            <person name="Kwon S.W."/>
            <person name="Rooney A.P."/>
        </authorList>
    </citation>
    <scope>NUCLEOTIDE SEQUENCE [LARGE SCALE GENOMIC DNA]</scope>
    <source>
        <strain evidence="1 2">GO-13</strain>
    </source>
</reference>
<evidence type="ECO:0000313" key="1">
    <source>
        <dbReference type="EMBL" id="KRT93252.1"/>
    </source>
</evidence>
<dbReference type="EMBL" id="LECW02000022">
    <property type="protein sequence ID" value="KRT93252.1"/>
    <property type="molecule type" value="Genomic_DNA"/>
</dbReference>
<comment type="caution">
    <text evidence="1">The sequence shown here is derived from an EMBL/GenBank/DDBJ whole genome shotgun (WGS) entry which is preliminary data.</text>
</comment>
<dbReference type="Proteomes" id="UP000036168">
    <property type="component" value="Unassembled WGS sequence"/>
</dbReference>
<organism evidence="1 2">
    <name type="scientific">Bacillus glycinifermentans</name>
    <dbReference type="NCBI Taxonomy" id="1664069"/>
    <lineage>
        <taxon>Bacteria</taxon>
        <taxon>Bacillati</taxon>
        <taxon>Bacillota</taxon>
        <taxon>Bacilli</taxon>
        <taxon>Bacillales</taxon>
        <taxon>Bacillaceae</taxon>
        <taxon>Bacillus</taxon>
    </lineage>
</organism>
<evidence type="ECO:0000313" key="2">
    <source>
        <dbReference type="Proteomes" id="UP000036168"/>
    </source>
</evidence>